<reference evidence="1" key="1">
    <citation type="submission" date="2015-07" db="EMBL/GenBank/DDBJ databases">
        <title>MeaNS - Measles Nucleotide Surveillance Program.</title>
        <authorList>
            <person name="Tran T."/>
            <person name="Druce J."/>
        </authorList>
    </citation>
    <scope>NUCLEOTIDE SEQUENCE</scope>
    <source>
        <strain evidence="1">UCB-OBI-ISO-001</strain>
        <tissue evidence="1">Gonad</tissue>
    </source>
</reference>
<sequence length="55" mass="6655">MLNCNKARFEFFSKCPESEQISCRLLWNNKEMISYSSVMLTIRTKQRNTLVYMNR</sequence>
<gene>
    <name evidence="1" type="ORF">OCBIM_22020941mg</name>
</gene>
<accession>A0A0L8H734</accession>
<proteinExistence type="predicted"/>
<dbReference type="EMBL" id="KQ418982">
    <property type="protein sequence ID" value="KOF85012.1"/>
    <property type="molecule type" value="Genomic_DNA"/>
</dbReference>
<evidence type="ECO:0000313" key="1">
    <source>
        <dbReference type="EMBL" id="KOF85012.1"/>
    </source>
</evidence>
<organism evidence="1">
    <name type="scientific">Octopus bimaculoides</name>
    <name type="common">California two-spotted octopus</name>
    <dbReference type="NCBI Taxonomy" id="37653"/>
    <lineage>
        <taxon>Eukaryota</taxon>
        <taxon>Metazoa</taxon>
        <taxon>Spiralia</taxon>
        <taxon>Lophotrochozoa</taxon>
        <taxon>Mollusca</taxon>
        <taxon>Cephalopoda</taxon>
        <taxon>Coleoidea</taxon>
        <taxon>Octopodiformes</taxon>
        <taxon>Octopoda</taxon>
        <taxon>Incirrata</taxon>
        <taxon>Octopodidae</taxon>
        <taxon>Octopus</taxon>
    </lineage>
</organism>
<name>A0A0L8H734_OCTBM</name>
<protein>
    <submittedName>
        <fullName evidence="1">Uncharacterized protein</fullName>
    </submittedName>
</protein>
<dbReference type="AlphaFoldDB" id="A0A0L8H734"/>